<dbReference type="EMBL" id="KP771913">
    <property type="protein sequence ID" value="AKG57854.1"/>
    <property type="molecule type" value="Genomic_DNA"/>
</dbReference>
<evidence type="ECO:0000256" key="4">
    <source>
        <dbReference type="ARBA" id="ARBA00022612"/>
    </source>
</evidence>
<evidence type="ECO:0000256" key="6">
    <source>
        <dbReference type="ARBA" id="ARBA00023219"/>
    </source>
</evidence>
<dbReference type="GO" id="GO:0019072">
    <property type="term" value="P:viral genome packaging"/>
    <property type="evidence" value="ECO:0007669"/>
    <property type="project" value="InterPro"/>
</dbReference>
<keyword evidence="7" id="KW-1160">Virus entry into host cell</keyword>
<keyword evidence="6" id="KW-0231">Viral genome packaging</keyword>
<dbReference type="HAMAP" id="MF_04025">
    <property type="entry name" value="HSV_CVC2"/>
    <property type="match status" value="1"/>
</dbReference>
<sequence length="579" mass="65102">MTARYGFGSISFPNKCGIFLSTTKNFIAPNFPIHYWTAPAFELRGRMNPDLEKNTLTLKNAAAVAALDNLRGETITLPTEIDRRLKPLEEQLTRMAKVLDSLETAAAEAEEADAQSEECTRTEIIRNESIHPEVQIAKNDAPLQYDTNFQVDFIALVYLGRARGNNSPGIVFGPWYRTLQERLVLDRPVAARGVDCKDGRISRTFMNTTVTCLQSAGRMYVGDRAYSAFECAVLCLYLMYRTSNSVHEPQVSSFGNLIEHLPEYTETFVNYMTTHENKNSYQFCYDRLPRDQFHARGGRYDQGALTSHSVMDALIRLQVLPPAPGQFNPGVNDIIDCNHTAYVDKIQQAAAAYLERAQNVFLMEDQTLLRLTIDTITALLLLRRLLWNGNVYGDKLKNNFQLGLIVSEATGTPTNNVILRGATGFDGKFKSGNNNFQFLCERYIAPLYTLNRTTELTEMFPGLVALCLDAHTQLSRGSLGRTVIDISSGQYQDRLISLIALELEHRRQNVTSLPIAAVVSIHDSVMLQYERGLGMLMHQPRVRAALEESRRLAQFNVNSDYDLLYFVCLGVIPQFASTP</sequence>
<organismHost>
    <name type="scientific">Homo sapiens</name>
    <name type="common">Human</name>
    <dbReference type="NCBI Taxonomy" id="9606"/>
</organismHost>
<evidence type="ECO:0000313" key="10">
    <source>
        <dbReference type="EMBL" id="AKG57854.1"/>
    </source>
</evidence>
<dbReference type="EMBL" id="KX262864">
    <property type="protein sequence ID" value="AON76501.1"/>
    <property type="molecule type" value="Genomic_DNA"/>
</dbReference>
<evidence type="ECO:0000313" key="11">
    <source>
        <dbReference type="EMBL" id="AON76501.1"/>
    </source>
</evidence>
<organism evidence="10">
    <name type="scientific">Human herpesvirus 3</name>
    <name type="common">HHV-3</name>
    <name type="synonym">Varicella-zoster virus</name>
    <dbReference type="NCBI Taxonomy" id="10335"/>
    <lineage>
        <taxon>Viruses</taxon>
        <taxon>Duplodnaviria</taxon>
        <taxon>Heunggongvirae</taxon>
        <taxon>Peploviricota</taxon>
        <taxon>Herviviricetes</taxon>
        <taxon>Herpesvirales</taxon>
        <taxon>Orthoherpesviridae</taxon>
        <taxon>Alphaherpesvirinae</taxon>
        <taxon>Varicellovirus</taxon>
        <taxon>Varicellovirus humanalpha3</taxon>
    </lineage>
</organism>
<proteinExistence type="inferred from homology"/>
<protein>
    <submittedName>
        <fullName evidence="10">ORF34</fullName>
    </submittedName>
</protein>
<keyword evidence="5" id="KW-0946">Virion</keyword>
<keyword evidence="1" id="KW-1163">Viral penetration into host nucleus</keyword>
<keyword evidence="4" id="KW-1188">Viral release from host cell</keyword>
<dbReference type="GO" id="GO:0019028">
    <property type="term" value="C:viral capsid"/>
    <property type="evidence" value="ECO:0007669"/>
    <property type="project" value="UniProtKB-KW"/>
</dbReference>
<dbReference type="GO" id="GO:0075732">
    <property type="term" value="P:viral penetration into host nucleus"/>
    <property type="evidence" value="ECO:0007669"/>
    <property type="project" value="UniProtKB-KW"/>
</dbReference>
<reference evidence="11" key="2">
    <citation type="journal article" date="2016" name="J. Infect. Dis.">
        <title>Viral genome sequencing proves nosocomial transmission of fatal varicella.</title>
        <authorList>
            <person name="Depledge D.P."/>
            <person name="Brown J."/>
            <person name="Macanovic J."/>
            <person name="Underhill G."/>
            <person name="Breuer J."/>
        </authorList>
    </citation>
    <scope>NUCLEOTIDE SEQUENCE</scope>
    <source>
        <strain evidence="11">Var/Cli/UK/Ves/0803/2013</strain>
    </source>
</reference>
<evidence type="ECO:0000256" key="1">
    <source>
        <dbReference type="ARBA" id="ARBA00022524"/>
    </source>
</evidence>
<evidence type="ECO:0000313" key="9">
    <source>
        <dbReference type="EMBL" id="AKG57781.1"/>
    </source>
</evidence>
<evidence type="ECO:0000256" key="8">
    <source>
        <dbReference type="SAM" id="Coils"/>
    </source>
</evidence>
<dbReference type="Pfam" id="PF01499">
    <property type="entry name" value="Herpes_UL25"/>
    <property type="match status" value="1"/>
</dbReference>
<dbReference type="GO" id="GO:0046718">
    <property type="term" value="P:symbiont entry into host cell"/>
    <property type="evidence" value="ECO:0007669"/>
    <property type="project" value="UniProtKB-KW"/>
</dbReference>
<feature type="coiled-coil region" evidence="8">
    <location>
        <begin position="92"/>
        <end position="122"/>
    </location>
</feature>
<name>A0A0F7CW21_HHV3</name>
<reference evidence="10" key="1">
    <citation type="journal article" date="2015" name="J. Virol.">
        <title>Recombination of Globally Circulating Varicella-Zoster Virus.</title>
        <authorList>
            <person name="Norberg P."/>
            <person name="Depledge D.P."/>
            <person name="Kundu S."/>
            <person name="Atkinson C."/>
            <person name="Brown J."/>
            <person name="Haque T."/>
            <person name="Hussaini Y."/>
            <person name="MacMahon E."/>
            <person name="Molyneaux P."/>
            <person name="Papaevangelou V."/>
            <person name="Sengupta N."/>
            <person name="Koay E.S."/>
            <person name="Tang J.W."/>
            <person name="Underhill G.S."/>
            <person name="Grahn A."/>
            <person name="Studahl M."/>
            <person name="Breuer J."/>
            <person name="Bergstrom T."/>
        </authorList>
    </citation>
    <scope>NUCLEOTIDE SEQUENCE</scope>
    <source>
        <strain evidence="9">Var/Cli/UK/Ves/2203/2013</strain>
        <strain evidence="10">Var/Cli/UK/Ves/2403/2013</strain>
    </source>
</reference>
<accession>A0A0F7CW21</accession>
<keyword evidence="8" id="KW-0175">Coiled coil</keyword>
<evidence type="ECO:0000256" key="5">
    <source>
        <dbReference type="ARBA" id="ARBA00022844"/>
    </source>
</evidence>
<evidence type="ECO:0000256" key="7">
    <source>
        <dbReference type="ARBA" id="ARBA00023296"/>
    </source>
</evidence>
<evidence type="ECO:0000256" key="3">
    <source>
        <dbReference type="ARBA" id="ARBA00022562"/>
    </source>
</evidence>
<gene>
    <name evidence="10" type="primary">ORF34</name>
</gene>
<dbReference type="InterPro" id="IPR002493">
    <property type="entry name" value="Herpes_UL25"/>
</dbReference>
<evidence type="ECO:0000256" key="2">
    <source>
        <dbReference type="ARBA" id="ARBA00022561"/>
    </source>
</evidence>
<keyword evidence="2" id="KW-0167">Capsid protein</keyword>
<keyword evidence="3" id="KW-1048">Host nucleus</keyword>
<dbReference type="GO" id="GO:0043657">
    <property type="term" value="C:host cell"/>
    <property type="evidence" value="ECO:0007669"/>
    <property type="project" value="GOC"/>
</dbReference>
<dbReference type="EMBL" id="KP771912">
    <property type="protein sequence ID" value="AKG57781.1"/>
    <property type="molecule type" value="Genomic_DNA"/>
</dbReference>